<evidence type="ECO:0000313" key="1">
    <source>
        <dbReference type="EMBL" id="MBA0763845.1"/>
    </source>
</evidence>
<dbReference type="Proteomes" id="UP000593568">
    <property type="component" value="Unassembled WGS sequence"/>
</dbReference>
<dbReference type="AlphaFoldDB" id="A0A7J9DU23"/>
<keyword evidence="2" id="KW-1185">Reference proteome</keyword>
<reference evidence="1 2" key="1">
    <citation type="journal article" date="2019" name="Genome Biol. Evol.">
        <title>Insights into the evolution of the New World diploid cottons (Gossypium, subgenus Houzingenia) based on genome sequencing.</title>
        <authorList>
            <person name="Grover C.E."/>
            <person name="Arick M.A. 2nd"/>
            <person name="Thrash A."/>
            <person name="Conover J.L."/>
            <person name="Sanders W.S."/>
            <person name="Peterson D.G."/>
            <person name="Frelichowski J.E."/>
            <person name="Scheffler J.A."/>
            <person name="Scheffler B.E."/>
            <person name="Wendel J.F."/>
        </authorList>
    </citation>
    <scope>NUCLEOTIDE SEQUENCE [LARGE SCALE GENOMIC DNA]</scope>
    <source>
        <strain evidence="1">8</strain>
        <tissue evidence="1">Leaf</tissue>
    </source>
</reference>
<evidence type="ECO:0000313" key="2">
    <source>
        <dbReference type="Proteomes" id="UP000593568"/>
    </source>
</evidence>
<comment type="caution">
    <text evidence="1">The sequence shown here is derived from an EMBL/GenBank/DDBJ whole genome shotgun (WGS) entry which is preliminary data.</text>
</comment>
<sequence length="26" mass="3159">MANIHFKYITFNLKHINIQFSYTNLS</sequence>
<proteinExistence type="predicted"/>
<name>A0A7J9DU23_9ROSI</name>
<organism evidence="1 2">
    <name type="scientific">Gossypium trilobum</name>
    <dbReference type="NCBI Taxonomy" id="34281"/>
    <lineage>
        <taxon>Eukaryota</taxon>
        <taxon>Viridiplantae</taxon>
        <taxon>Streptophyta</taxon>
        <taxon>Embryophyta</taxon>
        <taxon>Tracheophyta</taxon>
        <taxon>Spermatophyta</taxon>
        <taxon>Magnoliopsida</taxon>
        <taxon>eudicotyledons</taxon>
        <taxon>Gunneridae</taxon>
        <taxon>Pentapetalae</taxon>
        <taxon>rosids</taxon>
        <taxon>malvids</taxon>
        <taxon>Malvales</taxon>
        <taxon>Malvaceae</taxon>
        <taxon>Malvoideae</taxon>
        <taxon>Gossypium</taxon>
    </lineage>
</organism>
<protein>
    <submittedName>
        <fullName evidence="1">Uncharacterized protein</fullName>
    </submittedName>
</protein>
<gene>
    <name evidence="1" type="ORF">Gotri_013246</name>
</gene>
<dbReference type="EMBL" id="JABEZW010000004">
    <property type="protein sequence ID" value="MBA0763845.1"/>
    <property type="molecule type" value="Genomic_DNA"/>
</dbReference>
<accession>A0A7J9DU23</accession>